<dbReference type="KEGG" id="mpo:Mpop_1268"/>
<dbReference type="Pfam" id="PF00534">
    <property type="entry name" value="Glycos_transf_1"/>
    <property type="match status" value="1"/>
</dbReference>
<protein>
    <submittedName>
        <fullName evidence="3">Glycosyl transferase group 1</fullName>
    </submittedName>
</protein>
<feature type="domain" description="Glycosyl transferase family 1" evidence="1">
    <location>
        <begin position="249"/>
        <end position="347"/>
    </location>
</feature>
<dbReference type="AlphaFoldDB" id="B1ZCS7"/>
<evidence type="ECO:0000259" key="1">
    <source>
        <dbReference type="Pfam" id="PF00534"/>
    </source>
</evidence>
<accession>B1ZCS7</accession>
<dbReference type="GO" id="GO:0016757">
    <property type="term" value="F:glycosyltransferase activity"/>
    <property type="evidence" value="ECO:0007669"/>
    <property type="project" value="InterPro"/>
</dbReference>
<dbReference type="Gene3D" id="3.40.50.2000">
    <property type="entry name" value="Glycogen Phosphorylase B"/>
    <property type="match status" value="2"/>
</dbReference>
<dbReference type="RefSeq" id="WP_012453188.1">
    <property type="nucleotide sequence ID" value="NC_010725.1"/>
</dbReference>
<sequence>MPVRHPPAHILMTADALGGVWQYSLELATGLRQRGLTVTIALMGPAPSAAALAEAEAASGARILPTGLPLDWTAERPDAVLGAAAALARLARETGADLVHLHAPALALAAFDGPVVAVCHSCVATWWAAVGEGPLPDDLAWRARLAAEGCRAADRLLAPTRAFAEATQAAYGLSRAPEVVHNGRRSLETLPEAEPAAQPATQSATHAFTAGRLWDRAKNAAALDRLAARLDVPLLAAGPVEGPNGERFAGKHLRGLGRLDTARMERELGQRPVFVSLARYEPFGLAVLEAAGAGCALVLSDIPSFLELWEGAALFVAPDDDAAAAEAVRSLLADPDRRAFLAEAARARAARYGADAMADGVLAVFSHLLGETRSRTLAKPLSGAAA</sequence>
<evidence type="ECO:0000313" key="4">
    <source>
        <dbReference type="Proteomes" id="UP000007136"/>
    </source>
</evidence>
<feature type="domain" description="Glycosyltransferase subfamily 4-like N-terminal" evidence="2">
    <location>
        <begin position="18"/>
        <end position="183"/>
    </location>
</feature>
<dbReference type="HOGENOM" id="CLU_775479_0_0_5"/>
<reference evidence="3" key="1">
    <citation type="submission" date="2008-04" db="EMBL/GenBank/DDBJ databases">
        <title>Complete sequence of chromosome of Methylobacterium populi BJ001.</title>
        <authorList>
            <consortium name="US DOE Joint Genome Institute"/>
            <person name="Copeland A."/>
            <person name="Lucas S."/>
            <person name="Lapidus A."/>
            <person name="Glavina del Rio T."/>
            <person name="Dalin E."/>
            <person name="Tice H."/>
            <person name="Bruce D."/>
            <person name="Goodwin L."/>
            <person name="Pitluck S."/>
            <person name="Chertkov O."/>
            <person name="Brettin T."/>
            <person name="Detter J.C."/>
            <person name="Han C."/>
            <person name="Kuske C.R."/>
            <person name="Schmutz J."/>
            <person name="Larimer F."/>
            <person name="Land M."/>
            <person name="Hauser L."/>
            <person name="Kyrpides N."/>
            <person name="Mikhailova N."/>
            <person name="Marx C."/>
            <person name="Richardson P."/>
        </authorList>
    </citation>
    <scope>NUCLEOTIDE SEQUENCE [LARGE SCALE GENOMIC DNA]</scope>
    <source>
        <strain evidence="3">BJ001</strain>
    </source>
</reference>
<keyword evidence="3" id="KW-0808">Transferase</keyword>
<name>B1ZCS7_METPB</name>
<organism evidence="3 4">
    <name type="scientific">Methylorubrum populi (strain ATCC BAA-705 / NCIMB 13946 / BJ001)</name>
    <name type="common">Methylobacterium populi</name>
    <dbReference type="NCBI Taxonomy" id="441620"/>
    <lineage>
        <taxon>Bacteria</taxon>
        <taxon>Pseudomonadati</taxon>
        <taxon>Pseudomonadota</taxon>
        <taxon>Alphaproteobacteria</taxon>
        <taxon>Hyphomicrobiales</taxon>
        <taxon>Methylobacteriaceae</taxon>
        <taxon>Methylorubrum</taxon>
    </lineage>
</organism>
<dbReference type="Proteomes" id="UP000007136">
    <property type="component" value="Chromosome"/>
</dbReference>
<evidence type="ECO:0000313" key="3">
    <source>
        <dbReference type="EMBL" id="ACB79439.1"/>
    </source>
</evidence>
<dbReference type="EMBL" id="CP001029">
    <property type="protein sequence ID" value="ACB79439.1"/>
    <property type="molecule type" value="Genomic_DNA"/>
</dbReference>
<dbReference type="SUPFAM" id="SSF53756">
    <property type="entry name" value="UDP-Glycosyltransferase/glycogen phosphorylase"/>
    <property type="match status" value="1"/>
</dbReference>
<dbReference type="InterPro" id="IPR001296">
    <property type="entry name" value="Glyco_trans_1"/>
</dbReference>
<dbReference type="InterPro" id="IPR028098">
    <property type="entry name" value="Glyco_trans_4-like_N"/>
</dbReference>
<dbReference type="Pfam" id="PF13439">
    <property type="entry name" value="Glyco_transf_4"/>
    <property type="match status" value="1"/>
</dbReference>
<dbReference type="eggNOG" id="COG0438">
    <property type="taxonomic scope" value="Bacteria"/>
</dbReference>
<dbReference type="OrthoDB" id="7847955at2"/>
<dbReference type="PANTHER" id="PTHR12526">
    <property type="entry name" value="GLYCOSYLTRANSFERASE"/>
    <property type="match status" value="1"/>
</dbReference>
<evidence type="ECO:0000259" key="2">
    <source>
        <dbReference type="Pfam" id="PF13439"/>
    </source>
</evidence>
<gene>
    <name evidence="3" type="ordered locus">Mpop_1268</name>
</gene>
<proteinExistence type="predicted"/>
<dbReference type="STRING" id="441620.Mpop_1268"/>